<sequence>MADTTTVSVPTTPLPWGSDGAIPIKNWDTNPLWKTWAKSEIYLGGEAAGRYIPKINDYVEDTDYMITYKVTALSDLWIPTLVRVTPKPIADMDAEDVLLGQTKDAFRCFIDKSVTPHRLQVDARCYVNARNASTARVYRGNPINGVEEIISLVLDQSGLPIGTQIPLQLGVMPNGINKAQYYIPTAYTTTDVANGEFLYVVLFDDTGAILSSKDLRAVVTSFTASTDQSIAAVTGIAMEGPLMSSIVPNRLEVPLNLTLNSMNLLGVVSYNSGGSKKLNVDGTRFELLGMREFAPTQAGQHATFKLKYNLMAGEVSYMGGAVGLGRFIMQDIDVLVVDVENQLTVKLYPYPIWQDPIRGYRLRWFMLNLDRNIVYDVTGLVELGANSPALDPTLYGVKQNLTVAIDLSKVNGNWRAYRFVQTVGITLLKSGQNFDGASTLWKIAFDPNQTPEYGDLNVVKSKFINQNLCEINMQSGYGSLENWLQAFYYNTRPLTNPQLESDPVVPDHVIFSDGSSTNSIRLAIADYWNAKFTVNFPVLQDQTWFLTFVKQGPTDDLVLGQAGVPIQQVSSW</sequence>
<dbReference type="EMBL" id="AP014927">
    <property type="protein sequence ID" value="BAS04819.1"/>
    <property type="molecule type" value="Genomic_DNA"/>
</dbReference>
<dbReference type="KEGG" id="vg:26634488"/>
<evidence type="ECO:0000313" key="2">
    <source>
        <dbReference type="Proteomes" id="UP000202583"/>
    </source>
</evidence>
<reference evidence="1 2" key="1">
    <citation type="submission" date="2015-07" db="EMBL/GenBank/DDBJ databases">
        <title>Two Asian jumbo phage RSL2 and RSF1 infecting the phytopathogen Ralstonia solanacearum share common features related to the phi-KZ-like phages.</title>
        <authorList>
            <person name="Kawasaki T."/>
            <person name="Fujie M."/>
            <person name="Chatchawankanphanich O."/>
            <person name="Ogata H."/>
            <person name="Yamada T."/>
        </authorList>
    </citation>
    <scope>NUCLEOTIDE SEQUENCE [LARGE SCALE GENOMIC DNA]</scope>
    <source>
        <strain evidence="1 2">RSF1</strain>
    </source>
</reference>
<dbReference type="OrthoDB" id="2198at10239"/>
<dbReference type="RefSeq" id="YP_009207831.1">
    <property type="nucleotide sequence ID" value="NC_028899.1"/>
</dbReference>
<protein>
    <submittedName>
        <fullName evidence="1">Putative virion stractural protein</fullName>
    </submittedName>
</protein>
<evidence type="ECO:0000313" key="1">
    <source>
        <dbReference type="EMBL" id="BAS04819.1"/>
    </source>
</evidence>
<keyword evidence="2" id="KW-1185">Reference proteome</keyword>
<organism evidence="1 2">
    <name type="scientific">Ralstonia phage RSF1</name>
    <dbReference type="NCBI Taxonomy" id="1689679"/>
    <lineage>
        <taxon>Viruses</taxon>
        <taxon>Duplodnaviria</taxon>
        <taxon>Heunggongvirae</taxon>
        <taxon>Uroviricota</taxon>
        <taxon>Caudoviricetes</taxon>
        <taxon>Chimalliviridae</taxon>
        <taxon>Chiangmaivirus</taxon>
        <taxon>Chiangmaivirus RSF1</taxon>
    </lineage>
</organism>
<dbReference type="GeneID" id="26634488"/>
<proteinExistence type="predicted"/>
<accession>A0A0K2QQF9</accession>
<name>A0A0K2QQF9_9CAUD</name>
<dbReference type="Proteomes" id="UP000202583">
    <property type="component" value="Segment"/>
</dbReference>